<evidence type="ECO:0000259" key="5">
    <source>
        <dbReference type="Pfam" id="PF13947"/>
    </source>
</evidence>
<protein>
    <recommendedName>
        <fullName evidence="9">Wall-associated receptor kinase galacturonan-binding domain-containing protein</fullName>
    </recommendedName>
</protein>
<organism evidence="7 8">
    <name type="scientific">Eleusine coracana subsp. coracana</name>
    <dbReference type="NCBI Taxonomy" id="191504"/>
    <lineage>
        <taxon>Eukaryota</taxon>
        <taxon>Viridiplantae</taxon>
        <taxon>Streptophyta</taxon>
        <taxon>Embryophyta</taxon>
        <taxon>Tracheophyta</taxon>
        <taxon>Spermatophyta</taxon>
        <taxon>Magnoliopsida</taxon>
        <taxon>Liliopsida</taxon>
        <taxon>Poales</taxon>
        <taxon>Poaceae</taxon>
        <taxon>PACMAD clade</taxon>
        <taxon>Chloridoideae</taxon>
        <taxon>Cynodonteae</taxon>
        <taxon>Eleusininae</taxon>
        <taxon>Eleusine</taxon>
    </lineage>
</organism>
<feature type="domain" description="Wall-associated receptor kinase galacturonan-binding" evidence="5">
    <location>
        <begin position="29"/>
        <end position="93"/>
    </location>
</feature>
<dbReference type="Pfam" id="PF13947">
    <property type="entry name" value="GUB_WAK_bind"/>
    <property type="match status" value="1"/>
</dbReference>
<keyword evidence="3" id="KW-0325">Glycoprotein</keyword>
<reference evidence="7" key="1">
    <citation type="journal article" date="2018" name="DNA Res.">
        <title>Multiple hybrid de novo genome assembly of finger millet, an orphan allotetraploid crop.</title>
        <authorList>
            <person name="Hatakeyama M."/>
            <person name="Aluri S."/>
            <person name="Balachadran M.T."/>
            <person name="Sivarajan S.R."/>
            <person name="Patrignani A."/>
            <person name="Gruter S."/>
            <person name="Poveda L."/>
            <person name="Shimizu-Inatsugi R."/>
            <person name="Baeten J."/>
            <person name="Francoijs K.J."/>
            <person name="Nataraja K.N."/>
            <person name="Reddy Y.A.N."/>
            <person name="Phadnis S."/>
            <person name="Ravikumar R.L."/>
            <person name="Schlapbach R."/>
            <person name="Sreeman S.M."/>
            <person name="Shimizu K.K."/>
        </authorList>
    </citation>
    <scope>NUCLEOTIDE SEQUENCE</scope>
</reference>
<keyword evidence="2 4" id="KW-0732">Signal</keyword>
<proteinExistence type="predicted"/>
<reference evidence="7" key="2">
    <citation type="submission" date="2021-12" db="EMBL/GenBank/DDBJ databases">
        <title>Resequencing data analysis of finger millet.</title>
        <authorList>
            <person name="Hatakeyama M."/>
            <person name="Aluri S."/>
            <person name="Balachadran M.T."/>
            <person name="Sivarajan S.R."/>
            <person name="Poveda L."/>
            <person name="Shimizu-Inatsugi R."/>
            <person name="Schlapbach R."/>
            <person name="Sreeman S.M."/>
            <person name="Shimizu K.K."/>
        </authorList>
    </citation>
    <scope>NUCLEOTIDE SEQUENCE</scope>
</reference>
<feature type="signal peptide" evidence="4">
    <location>
        <begin position="1"/>
        <end position="18"/>
    </location>
</feature>
<evidence type="ECO:0000313" key="7">
    <source>
        <dbReference type="EMBL" id="GJN05875.1"/>
    </source>
</evidence>
<evidence type="ECO:0000259" key="6">
    <source>
        <dbReference type="Pfam" id="PF14380"/>
    </source>
</evidence>
<keyword evidence="8" id="KW-1185">Reference proteome</keyword>
<evidence type="ECO:0000256" key="2">
    <source>
        <dbReference type="ARBA" id="ARBA00022729"/>
    </source>
</evidence>
<name>A0AAV5D739_ELECO</name>
<dbReference type="GO" id="GO:0030247">
    <property type="term" value="F:polysaccharide binding"/>
    <property type="evidence" value="ECO:0007669"/>
    <property type="project" value="InterPro"/>
</dbReference>
<dbReference type="InterPro" id="IPR032872">
    <property type="entry name" value="WAK_assoc_C"/>
</dbReference>
<dbReference type="PANTHER" id="PTHR33138">
    <property type="entry name" value="OS01G0690200 PROTEIN"/>
    <property type="match status" value="1"/>
</dbReference>
<dbReference type="InterPro" id="IPR025287">
    <property type="entry name" value="WAK_GUB"/>
</dbReference>
<evidence type="ECO:0000256" key="1">
    <source>
        <dbReference type="ARBA" id="ARBA00004167"/>
    </source>
</evidence>
<sequence>MRLLLSLLLASFLRGTAAFDGPAGPSSSCLPQKCGDLNISYPFWLDEPGGSRCGPPAFQLNCNSSGAFLSLSSFEAFRVVSIFPHNSSFHVVDDNLPLETGCPAPDSNISLGIGVGSGMGPFDISTTNYELLFLSSCKEPPPPGFRRLPCSGNLSFVSQGGERKYGSHLDQDGIPPSCVLSVVPTLGNGDDHLARMKDGFLLKWTGLSTDCPTCIASGGECMYGNNGVGFACKCSDGMHRDKCAATTKQAGQRRSGVKVARRFQNCDDNICGLKRWCLVLVFTAAPHHDDESCSSAGAEAQQAADPIQIEPKHWLEVNASGGKSSCSVVFASVVAQNRTLGANAGKTLPLAKGFCGPEGCSEPEIRRPELECGIPRFDLTCDRGRA</sequence>
<feature type="chain" id="PRO_5043629887" description="Wall-associated receptor kinase galacturonan-binding domain-containing protein" evidence="4">
    <location>
        <begin position="19"/>
        <end position="386"/>
    </location>
</feature>
<accession>A0AAV5D739</accession>
<dbReference type="GO" id="GO:0016020">
    <property type="term" value="C:membrane"/>
    <property type="evidence" value="ECO:0007669"/>
    <property type="project" value="UniProtKB-SubCell"/>
</dbReference>
<feature type="domain" description="Wall-associated receptor kinase C-terminal" evidence="6">
    <location>
        <begin position="193"/>
        <end position="237"/>
    </location>
</feature>
<evidence type="ECO:0000256" key="4">
    <source>
        <dbReference type="SAM" id="SignalP"/>
    </source>
</evidence>
<evidence type="ECO:0000313" key="8">
    <source>
        <dbReference type="Proteomes" id="UP001054889"/>
    </source>
</evidence>
<dbReference type="AlphaFoldDB" id="A0AAV5D739"/>
<dbReference type="Proteomes" id="UP001054889">
    <property type="component" value="Unassembled WGS sequence"/>
</dbReference>
<comment type="caution">
    <text evidence="7">The sequence shown here is derived from an EMBL/GenBank/DDBJ whole genome shotgun (WGS) entry which is preliminary data.</text>
</comment>
<dbReference type="PANTHER" id="PTHR33138:SF56">
    <property type="entry name" value="OS01G0137282 PROTEIN"/>
    <property type="match status" value="1"/>
</dbReference>
<dbReference type="EMBL" id="BQKI01000012">
    <property type="protein sequence ID" value="GJN05875.1"/>
    <property type="molecule type" value="Genomic_DNA"/>
</dbReference>
<evidence type="ECO:0008006" key="9">
    <source>
        <dbReference type="Google" id="ProtNLM"/>
    </source>
</evidence>
<dbReference type="Pfam" id="PF14380">
    <property type="entry name" value="WAK_assoc"/>
    <property type="match status" value="1"/>
</dbReference>
<comment type="subcellular location">
    <subcellularLocation>
        <location evidence="1">Membrane</location>
        <topology evidence="1">Single-pass membrane protein</topology>
    </subcellularLocation>
</comment>
<gene>
    <name evidence="7" type="primary">ga23545</name>
    <name evidence="7" type="ORF">PR202_ga23545</name>
</gene>
<evidence type="ECO:0000256" key="3">
    <source>
        <dbReference type="ARBA" id="ARBA00023180"/>
    </source>
</evidence>